<gene>
    <name evidence="1" type="ORF">FNH47_23200</name>
</gene>
<evidence type="ECO:0000313" key="1">
    <source>
        <dbReference type="EMBL" id="ECF6076818.1"/>
    </source>
</evidence>
<feature type="non-terminal residue" evidence="1">
    <location>
        <position position="1254"/>
    </location>
</feature>
<dbReference type="EMBL" id="AAILSW010000084">
    <property type="protein sequence ID" value="ECF6076818.1"/>
    <property type="molecule type" value="Genomic_DNA"/>
</dbReference>
<accession>A0A5Y2SJZ2</accession>
<protein>
    <submittedName>
        <fullName evidence="1">Uncharacterized protein</fullName>
    </submittedName>
</protein>
<organism evidence="1">
    <name type="scientific">Salmonella houtenae</name>
    <dbReference type="NCBI Taxonomy" id="59205"/>
    <lineage>
        <taxon>Bacteria</taxon>
        <taxon>Pseudomonadati</taxon>
        <taxon>Pseudomonadota</taxon>
        <taxon>Gammaproteobacteria</taxon>
        <taxon>Enterobacterales</taxon>
        <taxon>Enterobacteriaceae</taxon>
        <taxon>Salmonella</taxon>
    </lineage>
</organism>
<dbReference type="AlphaFoldDB" id="A0A5Y2SJZ2"/>
<proteinExistence type="predicted"/>
<name>A0A5Y2SJZ2_SALHO</name>
<dbReference type="Proteomes" id="UP000839836">
    <property type="component" value="Unassembled WGS sequence"/>
</dbReference>
<comment type="caution">
    <text evidence="1">The sequence shown here is derived from an EMBL/GenBank/DDBJ whole genome shotgun (WGS) entry which is preliminary data.</text>
</comment>
<sequence>MPTNSVLNFGNPSSIWNVPPQDVGRQATASLRGYVYQLHASAAAWLELGPNDELYIEVAEDFAEILREPGSLHEVLKATQVKDTRESGSVTLNSSDVLAAVDALNRLRISNPGKEVKLVFLTTSKIGKERINALPSGIPGLIAWESAASGGDTEELRAALMQRPLSQELRTFLETSSPDQLRDQLLSPVVFACGAPDWRSIEESNRRTLIERRHEFKSTSDMAHRAYDVVFREIVACALGSAPRCLDGNQLRACLERSTSIAVPSSVVENLLGNRSAIPSDTLSTEQLHDLAKSLIETGMPPSIDMLFPSARAIARDALTDIFSVEPRLTEITSEGSPASTLLLELTKFPEKKHLIVGQPGSGKTHALWHTANKLLEIGEIVPLYLPAAHATGWSELEEMIKDAAPDVDLTQLFKDPRVCVFVDSWSEFAGTAKAGEKKRALRSLRHSRLIATAKFADIDDNVLKHWALDLLPPDQVERAVTAATPGETPPSSAVIDLLRLPLLLTIHILTDARSVTTGDLLRQFHEHLMGGLPEHFTEVLAGAVAELSLSRTRSFGRLSSELKIRAAKINLTDPLRLLRSLGTILERSGQAVPVHDLYWSWLVGQGLLKNPFDKRAIDLLQTRESYALAIQAGCCATEDDVIATVHEDLVLAASLDSSRGVIYPTTCLSDVLSQSLNDHRLAVRNRAALAAIQGGYPEFLRPALNVLATLSDAKIYPREWNEILHPEILYEHRSTLTEWLGAPNSNLVLDKIAECGGNEWVLWLEQVARDAKVDWPVAAVAALACCNSIPSWVQPHIDTIIASHAWKLRAVATRRGNKDLARFIAIEYERLIETVMVRNSSAWLDLNRVIINCGDDEIFYLLLTKFPTMGNRAQELLGYAVVEKGSPWISRFQKVALGSGDKQHHMLAKELSLEIDDETARSWIAGGHDKVGWRVLIARHGEAMLPEMIEQLPASFADLHYISTLSNMRWFQNAPDSLIGEIWSRLGSPMQPMAMQDVLNATARVYPVGVPHIVKFIAAQPNALPGYHLRQALLLYKEWRKKTGIELCVKTSDGTNFTFSDWIVKIVIERPWEEHFTSEILAYSPGLAVDYVLHNIGNIKRAESILKALNGKASYNAQLLEYMFSSPILASLIPQVFADNFEHFPVNSLQRCIHACEFDQNQLLFRLAARANPMHKIVHETLIARVLDGVFEANALRYIASFLKPYSREEALNIIEAAPHNREDCWFWFVRWTEIERGERLINEDGSLRRYLH</sequence>
<reference evidence="1" key="1">
    <citation type="submission" date="2019-07" db="EMBL/GenBank/DDBJ databases">
        <authorList>
            <person name="Ashton P.M."/>
            <person name="Dallman T."/>
            <person name="Nair S."/>
            <person name="De Pinna E."/>
            <person name="Peters T."/>
            <person name="Grant K."/>
        </authorList>
    </citation>
    <scope>NUCLEOTIDE SEQUENCE [LARGE SCALE GENOMIC DNA]</scope>
    <source>
        <strain evidence="1">674345</strain>
    </source>
</reference>